<dbReference type="PROSITE" id="PS51186">
    <property type="entry name" value="GNAT"/>
    <property type="match status" value="1"/>
</dbReference>
<dbReference type="OrthoDB" id="9804153at2"/>
<dbReference type="EMBL" id="AP018907">
    <property type="protein sequence ID" value="BBF94684.1"/>
    <property type="molecule type" value="Genomic_DNA"/>
</dbReference>
<reference evidence="2 3" key="1">
    <citation type="submission" date="2018-08" db="EMBL/GenBank/DDBJ databases">
        <title>Complete genome sequencing of Blastochloris tepida GI.</title>
        <authorList>
            <person name="Tsukatani Y."/>
            <person name="Mori H."/>
        </authorList>
    </citation>
    <scope>NUCLEOTIDE SEQUENCE [LARGE SCALE GENOMIC DNA]</scope>
    <source>
        <strain evidence="2 3">GI</strain>
    </source>
</reference>
<feature type="domain" description="N-acetyltransferase" evidence="1">
    <location>
        <begin position="25"/>
        <end position="179"/>
    </location>
</feature>
<dbReference type="PANTHER" id="PTHR43792:SF1">
    <property type="entry name" value="N-ACETYLTRANSFERASE DOMAIN-CONTAINING PROTEIN"/>
    <property type="match status" value="1"/>
</dbReference>
<dbReference type="InterPro" id="IPR016181">
    <property type="entry name" value="Acyl_CoA_acyltransferase"/>
</dbReference>
<dbReference type="Proteomes" id="UP000266934">
    <property type="component" value="Chromosome"/>
</dbReference>
<dbReference type="GO" id="GO:0016747">
    <property type="term" value="F:acyltransferase activity, transferring groups other than amino-acyl groups"/>
    <property type="evidence" value="ECO:0007669"/>
    <property type="project" value="InterPro"/>
</dbReference>
<proteinExistence type="predicted"/>
<dbReference type="Pfam" id="PF13302">
    <property type="entry name" value="Acetyltransf_3"/>
    <property type="match status" value="1"/>
</dbReference>
<dbReference type="PANTHER" id="PTHR43792">
    <property type="entry name" value="GNAT FAMILY, PUTATIVE (AFU_ORTHOLOGUE AFUA_3G00765)-RELATED-RELATED"/>
    <property type="match status" value="1"/>
</dbReference>
<keyword evidence="2" id="KW-0808">Transferase</keyword>
<keyword evidence="3" id="KW-1185">Reference proteome</keyword>
<evidence type="ECO:0000259" key="1">
    <source>
        <dbReference type="PROSITE" id="PS51186"/>
    </source>
</evidence>
<dbReference type="InterPro" id="IPR000182">
    <property type="entry name" value="GNAT_dom"/>
</dbReference>
<dbReference type="Gene3D" id="3.40.630.30">
    <property type="match status" value="1"/>
</dbReference>
<protein>
    <submittedName>
        <fullName evidence="2">N-acetyltransferase GCN5</fullName>
    </submittedName>
</protein>
<dbReference type="SUPFAM" id="SSF55729">
    <property type="entry name" value="Acyl-CoA N-acyltransferases (Nat)"/>
    <property type="match status" value="1"/>
</dbReference>
<dbReference type="InterPro" id="IPR051531">
    <property type="entry name" value="N-acetyltransferase"/>
</dbReference>
<sequence>MTLERSCEIRLPGEICLPVLETERLVLRTPRLEDAAVIAALADDPAVAVNTALIPHPYRKQDAEAWIAQLAGPDDDGATFGIYPKHRDTFAGACGLNRLDGAMHLGYWLGAPYRNAGLATEAARAVIDFAFTRLDLPEITSAARVTNAASRRVLEKCGFQWTGVGLTRVKALGASVPVDRFRLDRKTWASLRAWGTMPLTEGPSIQAA</sequence>
<accession>A0A348G551</accession>
<dbReference type="AlphaFoldDB" id="A0A348G551"/>
<dbReference type="KEGG" id="blag:BLTE_33690"/>
<evidence type="ECO:0000313" key="2">
    <source>
        <dbReference type="EMBL" id="BBF94684.1"/>
    </source>
</evidence>
<organism evidence="2 3">
    <name type="scientific">Blastochloris tepida</name>
    <dbReference type="NCBI Taxonomy" id="2233851"/>
    <lineage>
        <taxon>Bacteria</taxon>
        <taxon>Pseudomonadati</taxon>
        <taxon>Pseudomonadota</taxon>
        <taxon>Alphaproteobacteria</taxon>
        <taxon>Hyphomicrobiales</taxon>
        <taxon>Blastochloridaceae</taxon>
        <taxon>Blastochloris</taxon>
    </lineage>
</organism>
<name>A0A348G551_9HYPH</name>
<evidence type="ECO:0000313" key="3">
    <source>
        <dbReference type="Proteomes" id="UP000266934"/>
    </source>
</evidence>
<gene>
    <name evidence="2" type="ORF">BLTE_33690</name>
</gene>